<protein>
    <submittedName>
        <fullName evidence="1">PemK family transcriptional regulator</fullName>
    </submittedName>
</protein>
<dbReference type="GO" id="GO:0004521">
    <property type="term" value="F:RNA endonuclease activity"/>
    <property type="evidence" value="ECO:0007669"/>
    <property type="project" value="TreeGrafter"/>
</dbReference>
<organism evidence="1 2">
    <name type="scientific">SAR86 cluster bacterium</name>
    <dbReference type="NCBI Taxonomy" id="2030880"/>
    <lineage>
        <taxon>Bacteria</taxon>
        <taxon>Pseudomonadati</taxon>
        <taxon>Pseudomonadota</taxon>
        <taxon>Gammaproteobacteria</taxon>
        <taxon>SAR86 cluster</taxon>
    </lineage>
</organism>
<evidence type="ECO:0000313" key="1">
    <source>
        <dbReference type="EMBL" id="PCJ16890.1"/>
    </source>
</evidence>
<name>A0A2A5ACU3_9GAMM</name>
<comment type="caution">
    <text evidence="1">The sequence shown here is derived from an EMBL/GenBank/DDBJ whole genome shotgun (WGS) entry which is preliminary data.</text>
</comment>
<dbReference type="EMBL" id="NVVJ01000113">
    <property type="protein sequence ID" value="PCJ16890.1"/>
    <property type="molecule type" value="Genomic_DNA"/>
</dbReference>
<dbReference type="Gene3D" id="2.30.30.110">
    <property type="match status" value="1"/>
</dbReference>
<dbReference type="PANTHER" id="PTHR33988:SF3">
    <property type="entry name" value="ENDORIBONUCLEASE TOXIN CHPB-RELATED"/>
    <property type="match status" value="1"/>
</dbReference>
<dbReference type="Pfam" id="PF02452">
    <property type="entry name" value="PemK_toxin"/>
    <property type="match status" value="1"/>
</dbReference>
<reference evidence="2" key="1">
    <citation type="submission" date="2017-08" db="EMBL/GenBank/DDBJ databases">
        <title>A dynamic microbial community with high functional redundancy inhabits the cold, oxic subseafloor aquifer.</title>
        <authorList>
            <person name="Tully B.J."/>
            <person name="Wheat C.G."/>
            <person name="Glazer B.T."/>
            <person name="Huber J.A."/>
        </authorList>
    </citation>
    <scope>NUCLEOTIDE SEQUENCE [LARGE SCALE GENOMIC DNA]</scope>
</reference>
<dbReference type="GO" id="GO:0003677">
    <property type="term" value="F:DNA binding"/>
    <property type="evidence" value="ECO:0007669"/>
    <property type="project" value="InterPro"/>
</dbReference>
<sequence>MYIPDQGDIVSLDFDPSTGKEIMKRRPAFILSKRVFNDTAGFAVVAPITSTKQSMNLCVELPDGLSTAGTVLIHQLKLVDFTARNVEFVESVPAPTCTKAIQFAALIVS</sequence>
<dbReference type="AlphaFoldDB" id="A0A2A5ACU3"/>
<dbReference type="GO" id="GO:0006402">
    <property type="term" value="P:mRNA catabolic process"/>
    <property type="evidence" value="ECO:0007669"/>
    <property type="project" value="TreeGrafter"/>
</dbReference>
<accession>A0A2A5ACU3</accession>
<proteinExistence type="predicted"/>
<evidence type="ECO:0000313" key="2">
    <source>
        <dbReference type="Proteomes" id="UP000218327"/>
    </source>
</evidence>
<gene>
    <name evidence="1" type="ORF">COA96_18175</name>
</gene>
<dbReference type="PANTHER" id="PTHR33988">
    <property type="entry name" value="ENDORIBONUCLEASE MAZF-RELATED"/>
    <property type="match status" value="1"/>
</dbReference>
<dbReference type="SUPFAM" id="SSF50118">
    <property type="entry name" value="Cell growth inhibitor/plasmid maintenance toxic component"/>
    <property type="match status" value="1"/>
</dbReference>
<dbReference type="GO" id="GO:0016075">
    <property type="term" value="P:rRNA catabolic process"/>
    <property type="evidence" value="ECO:0007669"/>
    <property type="project" value="TreeGrafter"/>
</dbReference>
<dbReference type="Proteomes" id="UP000218327">
    <property type="component" value="Unassembled WGS sequence"/>
</dbReference>
<dbReference type="InterPro" id="IPR011067">
    <property type="entry name" value="Plasmid_toxin/cell-grow_inhib"/>
</dbReference>
<dbReference type="InterPro" id="IPR003477">
    <property type="entry name" value="PemK-like"/>
</dbReference>